<keyword evidence="1" id="KW-1133">Transmembrane helix</keyword>
<gene>
    <name evidence="2" type="ORF">COA17_14335</name>
</gene>
<keyword evidence="1" id="KW-0472">Membrane</keyword>
<reference evidence="2 3" key="1">
    <citation type="submission" date="2017-09" db="EMBL/GenBank/DDBJ databases">
        <title>Sphingomonas ginsenosidimutans KACC 14949, whole genome shotgun sequence.</title>
        <authorList>
            <person name="Feng G."/>
            <person name="Zhu H."/>
        </authorList>
    </citation>
    <scope>NUCLEOTIDE SEQUENCE [LARGE SCALE GENOMIC DNA]</scope>
    <source>
        <strain evidence="2 3">KACC 14949</strain>
    </source>
</reference>
<evidence type="ECO:0000256" key="1">
    <source>
        <dbReference type="SAM" id="Phobius"/>
    </source>
</evidence>
<proteinExistence type="predicted"/>
<sequence>MRPPAILSFERLYLASLGLSVIGWAISWPVLSARMAADPRTAGFGWLLPAGLALSVAISLALWFFVARRASRIARTIAVVLTALSVLRLLLNLPAMLNGAMPPLAAILSIATVALGVMAVMALYRPDARSWFGEDFEGDAA</sequence>
<keyword evidence="3" id="KW-1185">Reference proteome</keyword>
<dbReference type="Proteomes" id="UP000218784">
    <property type="component" value="Unassembled WGS sequence"/>
</dbReference>
<name>A0A2A4HX25_9SPHN</name>
<evidence type="ECO:0000313" key="2">
    <source>
        <dbReference type="EMBL" id="PCG08235.1"/>
    </source>
</evidence>
<dbReference type="EMBL" id="NWVD01000007">
    <property type="protein sequence ID" value="PCG08235.1"/>
    <property type="molecule type" value="Genomic_DNA"/>
</dbReference>
<keyword evidence="1" id="KW-0812">Transmembrane</keyword>
<feature type="transmembrane region" description="Helical" evidence="1">
    <location>
        <begin position="73"/>
        <end position="91"/>
    </location>
</feature>
<feature type="transmembrane region" description="Helical" evidence="1">
    <location>
        <begin position="12"/>
        <end position="31"/>
    </location>
</feature>
<evidence type="ECO:0000313" key="3">
    <source>
        <dbReference type="Proteomes" id="UP000218784"/>
    </source>
</evidence>
<dbReference type="AlphaFoldDB" id="A0A2A4HX25"/>
<feature type="transmembrane region" description="Helical" evidence="1">
    <location>
        <begin position="43"/>
        <end position="66"/>
    </location>
</feature>
<comment type="caution">
    <text evidence="2">The sequence shown here is derived from an EMBL/GenBank/DDBJ whole genome shotgun (WGS) entry which is preliminary data.</text>
</comment>
<protein>
    <submittedName>
        <fullName evidence="2">Uncharacterized protein</fullName>
    </submittedName>
</protein>
<feature type="transmembrane region" description="Helical" evidence="1">
    <location>
        <begin position="103"/>
        <end position="124"/>
    </location>
</feature>
<organism evidence="2 3">
    <name type="scientific">Sphingomonas ginsenosidimutans</name>
    <dbReference type="NCBI Taxonomy" id="862134"/>
    <lineage>
        <taxon>Bacteria</taxon>
        <taxon>Pseudomonadati</taxon>
        <taxon>Pseudomonadota</taxon>
        <taxon>Alphaproteobacteria</taxon>
        <taxon>Sphingomonadales</taxon>
        <taxon>Sphingomonadaceae</taxon>
        <taxon>Sphingomonas</taxon>
    </lineage>
</organism>
<dbReference type="RefSeq" id="WP_096613367.1">
    <property type="nucleotide sequence ID" value="NZ_NWVD01000007.1"/>
</dbReference>
<accession>A0A2A4HX25</accession>